<dbReference type="RefSeq" id="WP_179643959.1">
    <property type="nucleotide sequence ID" value="NZ_BAAAYY010000016.1"/>
</dbReference>
<organism evidence="2 3">
    <name type="scientific">Spinactinospora alkalitolerans</name>
    <dbReference type="NCBI Taxonomy" id="687207"/>
    <lineage>
        <taxon>Bacteria</taxon>
        <taxon>Bacillati</taxon>
        <taxon>Actinomycetota</taxon>
        <taxon>Actinomycetes</taxon>
        <taxon>Streptosporangiales</taxon>
        <taxon>Nocardiopsidaceae</taxon>
        <taxon>Spinactinospora</taxon>
    </lineage>
</organism>
<comment type="caution">
    <text evidence="2">The sequence shown here is derived from an EMBL/GenBank/DDBJ whole genome shotgun (WGS) entry which is preliminary data.</text>
</comment>
<accession>A0A852TXV3</accession>
<dbReference type="EMBL" id="JACCCC010000001">
    <property type="protein sequence ID" value="NYE48117.1"/>
    <property type="molecule type" value="Genomic_DNA"/>
</dbReference>
<feature type="transmembrane region" description="Helical" evidence="1">
    <location>
        <begin position="20"/>
        <end position="46"/>
    </location>
</feature>
<evidence type="ECO:0000313" key="2">
    <source>
        <dbReference type="EMBL" id="NYE48117.1"/>
    </source>
</evidence>
<name>A0A852TXV3_9ACTN</name>
<keyword evidence="1" id="KW-0812">Transmembrane</keyword>
<evidence type="ECO:0000256" key="1">
    <source>
        <dbReference type="SAM" id="Phobius"/>
    </source>
</evidence>
<dbReference type="AlphaFoldDB" id="A0A852TXV3"/>
<evidence type="ECO:0000313" key="3">
    <source>
        <dbReference type="Proteomes" id="UP000589036"/>
    </source>
</evidence>
<gene>
    <name evidence="2" type="ORF">HDA32_003237</name>
</gene>
<sequence length="144" mass="14644">MSTIAHARSHAVTHAWRGVVAGIAGGIVFGILMAMMGMLTTIAMLVGGGGAVVGGLVHLVISAGIGLVFGLLAGSFADRLWPVLGAGLVYGLAWWVLGGLVLMPAMLGMPMFQLNQAAMMSLVGHAVYGLVAAGALYGLSRREV</sequence>
<feature type="transmembrane region" description="Helical" evidence="1">
    <location>
        <begin position="52"/>
        <end position="73"/>
    </location>
</feature>
<reference evidence="2 3" key="1">
    <citation type="submission" date="2020-07" db="EMBL/GenBank/DDBJ databases">
        <title>Sequencing the genomes of 1000 actinobacteria strains.</title>
        <authorList>
            <person name="Klenk H.-P."/>
        </authorList>
    </citation>
    <scope>NUCLEOTIDE SEQUENCE [LARGE SCALE GENOMIC DNA]</scope>
    <source>
        <strain evidence="2 3">CXB654</strain>
    </source>
</reference>
<keyword evidence="1" id="KW-0472">Membrane</keyword>
<proteinExistence type="predicted"/>
<dbReference type="Proteomes" id="UP000589036">
    <property type="component" value="Unassembled WGS sequence"/>
</dbReference>
<keyword evidence="3" id="KW-1185">Reference proteome</keyword>
<feature type="transmembrane region" description="Helical" evidence="1">
    <location>
        <begin position="80"/>
        <end position="97"/>
    </location>
</feature>
<protein>
    <submittedName>
        <fullName evidence="2">Putative membrane protein YagU involved in acid resistance</fullName>
    </submittedName>
</protein>
<keyword evidence="1" id="KW-1133">Transmembrane helix</keyword>
<feature type="transmembrane region" description="Helical" evidence="1">
    <location>
        <begin position="117"/>
        <end position="139"/>
    </location>
</feature>